<reference evidence="3 4" key="1">
    <citation type="submission" date="2020-08" db="EMBL/GenBank/DDBJ databases">
        <title>Genome sequencing of Purple Non-Sulfur Bacteria from various extreme environments.</title>
        <authorList>
            <person name="Mayer M."/>
        </authorList>
    </citation>
    <scope>NUCLEOTIDE SEQUENCE [LARGE SCALE GENOMIC DNA]</scope>
    <source>
        <strain evidence="3 4">2761</strain>
    </source>
</reference>
<dbReference type="AlphaFoldDB" id="A0A840GF59"/>
<organism evidence="3 4">
    <name type="scientific">Rhodocyclus tenuis</name>
    <name type="common">Rhodospirillum tenue</name>
    <dbReference type="NCBI Taxonomy" id="1066"/>
    <lineage>
        <taxon>Bacteria</taxon>
        <taxon>Pseudomonadati</taxon>
        <taxon>Pseudomonadota</taxon>
        <taxon>Betaproteobacteria</taxon>
        <taxon>Rhodocyclales</taxon>
        <taxon>Rhodocyclaceae</taxon>
        <taxon>Rhodocyclus</taxon>
    </lineage>
</organism>
<evidence type="ECO:0000256" key="2">
    <source>
        <dbReference type="HAMAP-Rule" id="MF_02117"/>
    </source>
</evidence>
<dbReference type="EMBL" id="JACIGE010000004">
    <property type="protein sequence ID" value="MBB4247182.1"/>
    <property type="molecule type" value="Genomic_DNA"/>
</dbReference>
<name>A0A840GF59_RHOTE</name>
<dbReference type="GO" id="GO:0009399">
    <property type="term" value="P:nitrogen fixation"/>
    <property type="evidence" value="ECO:0007669"/>
    <property type="project" value="UniProtKB-UniRule"/>
</dbReference>
<evidence type="ECO:0000256" key="1">
    <source>
        <dbReference type="ARBA" id="ARBA00023231"/>
    </source>
</evidence>
<accession>A0A840GF59</accession>
<sequence>MSEASRNRYVSFQNIDCDNNARLLVGMIRRHAEDPDKHNPFWDYFLKRLNSGKHDELFLLHCYLQSIREFLEAEDDSEALQLLAKLEEECM</sequence>
<proteinExistence type="inferred from homology"/>
<keyword evidence="4" id="KW-1185">Reference proteome</keyword>
<evidence type="ECO:0000313" key="4">
    <source>
        <dbReference type="Proteomes" id="UP000587070"/>
    </source>
</evidence>
<protein>
    <recommendedName>
        <fullName evidence="2">N(2)-fixation sustaining protein CowN</fullName>
    </recommendedName>
    <alternativeName>
        <fullName evidence="2">CO weal-nitrogenase</fullName>
    </alternativeName>
</protein>
<dbReference type="Pfam" id="PF20543">
    <property type="entry name" value="CowN"/>
    <property type="match status" value="1"/>
</dbReference>
<dbReference type="HAMAP" id="MF_02117">
    <property type="entry name" value="CowN"/>
    <property type="match status" value="1"/>
</dbReference>
<comment type="similarity">
    <text evidence="2">Belongs to the CowN family.</text>
</comment>
<dbReference type="Proteomes" id="UP000587070">
    <property type="component" value="Unassembled WGS sequence"/>
</dbReference>
<dbReference type="NCBIfam" id="NF033689">
    <property type="entry name" value="N2Fix_CO_CowN"/>
    <property type="match status" value="1"/>
</dbReference>
<evidence type="ECO:0000313" key="3">
    <source>
        <dbReference type="EMBL" id="MBB4247182.1"/>
    </source>
</evidence>
<comment type="caution">
    <text evidence="3">The sequence shown here is derived from an EMBL/GenBank/DDBJ whole genome shotgun (WGS) entry which is preliminary data.</text>
</comment>
<gene>
    <name evidence="2" type="primary">cowN</name>
    <name evidence="3" type="ORF">GGD90_001548</name>
</gene>
<dbReference type="InterPro" id="IPR024899">
    <property type="entry name" value="CowN"/>
</dbReference>
<comment type="function">
    <text evidence="2">Is required to sustain N(2)-dependent growth in the presence of low levels of carbon monoxide (CO). Probably acts by protecting the N(2) fixation ability of the nitrogenase complex, which is inactivated in the presence of CO.</text>
</comment>
<keyword evidence="1 2" id="KW-0535">Nitrogen fixation</keyword>
<dbReference type="RefSeq" id="WP_221227688.1">
    <property type="nucleotide sequence ID" value="NZ_JACIGE010000004.1"/>
</dbReference>